<dbReference type="CDD" id="cd00063">
    <property type="entry name" value="FN3"/>
    <property type="match status" value="1"/>
</dbReference>
<protein>
    <recommendedName>
        <fullName evidence="4">Fibronectin type-III domain-containing protein</fullName>
    </recommendedName>
</protein>
<dbReference type="InterPro" id="IPR036116">
    <property type="entry name" value="FN3_sf"/>
</dbReference>
<dbReference type="PROSITE" id="PS51257">
    <property type="entry name" value="PROKAR_LIPOPROTEIN"/>
    <property type="match status" value="1"/>
</dbReference>
<sequence length="404" mass="46065">MKTIFKITLLFLMINAFQSCAKDDAPPLEPVVKAEPEPENLPPSSFSIDVTTKKNTAQISWAAPTDPEGDTILYKIMLGDSLVTEQSETNIEFSSLLFEQEYQGKIIADDGNENQIEVVFNFTTGILWLTQYESNNGSGNGYAYEYDISEALSAIVFTRTNERSNISYDNEGRLLSFKDISYNYNNNGLLTSISDGSGLGDIELLYDDEDKIRVLNLTRNEPDRQNYISRVKIDFFYNDAGDLVIMNRERRYSRVNTDGNVFQFNRQRLVYDTSGNVVESISEDSDDGVTYTESNKFVMTYDDKKNPLTNIIEKQIKIDFQLLLGLTNVFDPLNFSYLQIEGYRFALNRGVHNIKSQKFFSGEDLLLGYDYEYNYNASGYPISARAVDNEGKETFPRWTYADGQ</sequence>
<dbReference type="Proteomes" id="UP000310017">
    <property type="component" value="Chromosome"/>
</dbReference>
<evidence type="ECO:0000313" key="2">
    <source>
        <dbReference type="EMBL" id="QCX01444.1"/>
    </source>
</evidence>
<evidence type="ECO:0000313" key="3">
    <source>
        <dbReference type="Proteomes" id="UP000310017"/>
    </source>
</evidence>
<accession>A0A5B7SXE6</accession>
<dbReference type="SUPFAM" id="SSF49265">
    <property type="entry name" value="Fibronectin type III"/>
    <property type="match status" value="1"/>
</dbReference>
<dbReference type="KEGG" id="asag:FGM00_15505"/>
<evidence type="ECO:0008006" key="4">
    <source>
        <dbReference type="Google" id="ProtNLM"/>
    </source>
</evidence>
<dbReference type="AlphaFoldDB" id="A0A5B7SXE6"/>
<gene>
    <name evidence="2" type="ORF">FGM00_15505</name>
</gene>
<name>A0A5B7SXE6_9FLAO</name>
<organism evidence="2 3">
    <name type="scientific">Aggregatimonas sangjinii</name>
    <dbReference type="NCBI Taxonomy" id="2583587"/>
    <lineage>
        <taxon>Bacteria</taxon>
        <taxon>Pseudomonadati</taxon>
        <taxon>Bacteroidota</taxon>
        <taxon>Flavobacteriia</taxon>
        <taxon>Flavobacteriales</taxon>
        <taxon>Flavobacteriaceae</taxon>
        <taxon>Aggregatimonas</taxon>
    </lineage>
</organism>
<dbReference type="RefSeq" id="WP_138853781.1">
    <property type="nucleotide sequence ID" value="NZ_CP040710.1"/>
</dbReference>
<dbReference type="EMBL" id="CP040710">
    <property type="protein sequence ID" value="QCX01444.1"/>
    <property type="molecule type" value="Genomic_DNA"/>
</dbReference>
<feature type="chain" id="PRO_5023059704" description="Fibronectin type-III domain-containing protein" evidence="1">
    <location>
        <begin position="22"/>
        <end position="404"/>
    </location>
</feature>
<dbReference type="InterPro" id="IPR003961">
    <property type="entry name" value="FN3_dom"/>
</dbReference>
<feature type="signal peptide" evidence="1">
    <location>
        <begin position="1"/>
        <end position="21"/>
    </location>
</feature>
<keyword evidence="3" id="KW-1185">Reference proteome</keyword>
<keyword evidence="1" id="KW-0732">Signal</keyword>
<reference evidence="2 3" key="1">
    <citation type="submission" date="2019-05" db="EMBL/GenBank/DDBJ databases">
        <title>Genome sequencing of F202Z8.</title>
        <authorList>
            <person name="Kwon Y.M."/>
        </authorList>
    </citation>
    <scope>NUCLEOTIDE SEQUENCE [LARGE SCALE GENOMIC DNA]</scope>
    <source>
        <strain evidence="2 3">F202Z8</strain>
    </source>
</reference>
<evidence type="ECO:0000256" key="1">
    <source>
        <dbReference type="SAM" id="SignalP"/>
    </source>
</evidence>
<proteinExistence type="predicted"/>
<dbReference type="OrthoDB" id="1444189at2"/>